<proteinExistence type="predicted"/>
<reference evidence="1" key="1">
    <citation type="submission" date="2021-12" db="EMBL/GenBank/DDBJ databases">
        <authorList>
            <person name="Martin H S."/>
        </authorList>
    </citation>
    <scope>NUCLEOTIDE SEQUENCE</scope>
</reference>
<accession>A0A8J9YLX7</accession>
<protein>
    <submittedName>
        <fullName evidence="1">Uncharacterized protein</fullName>
    </submittedName>
</protein>
<sequence length="136" mass="15637">MGNRHSSDVIHTRQDQESNSVGILQAGIKGIKPKHKICDPSIKKPKTMRKPRLLNKTKSTRIDFNAIKELYSDKMPVMLAFITTESECRLRLSKKPTKYSSMLVHNADEKSCRRVFSLPCSKYCRDCRKLSSECVY</sequence>
<name>A0A8J9YLX7_9NEOP</name>
<evidence type="ECO:0000313" key="2">
    <source>
        <dbReference type="Proteomes" id="UP000838878"/>
    </source>
</evidence>
<dbReference type="AlphaFoldDB" id="A0A8J9YLX7"/>
<organism evidence="1 2">
    <name type="scientific">Brenthis ino</name>
    <name type="common">lesser marbled fritillary</name>
    <dbReference type="NCBI Taxonomy" id="405034"/>
    <lineage>
        <taxon>Eukaryota</taxon>
        <taxon>Metazoa</taxon>
        <taxon>Ecdysozoa</taxon>
        <taxon>Arthropoda</taxon>
        <taxon>Hexapoda</taxon>
        <taxon>Insecta</taxon>
        <taxon>Pterygota</taxon>
        <taxon>Neoptera</taxon>
        <taxon>Endopterygota</taxon>
        <taxon>Lepidoptera</taxon>
        <taxon>Glossata</taxon>
        <taxon>Ditrysia</taxon>
        <taxon>Papilionoidea</taxon>
        <taxon>Nymphalidae</taxon>
        <taxon>Heliconiinae</taxon>
        <taxon>Argynnini</taxon>
        <taxon>Brenthis</taxon>
    </lineage>
</organism>
<dbReference type="OrthoDB" id="10406534at2759"/>
<feature type="non-terminal residue" evidence="1">
    <location>
        <position position="136"/>
    </location>
</feature>
<dbReference type="EMBL" id="OV170229">
    <property type="protein sequence ID" value="CAH0731505.1"/>
    <property type="molecule type" value="Genomic_DNA"/>
</dbReference>
<dbReference type="Proteomes" id="UP000838878">
    <property type="component" value="Chromosome 9"/>
</dbReference>
<evidence type="ECO:0000313" key="1">
    <source>
        <dbReference type="EMBL" id="CAH0731505.1"/>
    </source>
</evidence>
<gene>
    <name evidence="1" type="ORF">BINO364_LOCUS16358</name>
</gene>
<keyword evidence="2" id="KW-1185">Reference proteome</keyword>